<gene>
    <name evidence="2" type="ORF">A2730_01495</name>
</gene>
<reference evidence="2 3" key="1">
    <citation type="journal article" date="2016" name="Nat. Commun.">
        <title>Thousands of microbial genomes shed light on interconnected biogeochemical processes in an aquifer system.</title>
        <authorList>
            <person name="Anantharaman K."/>
            <person name="Brown C.T."/>
            <person name="Hug L.A."/>
            <person name="Sharon I."/>
            <person name="Castelle C.J."/>
            <person name="Probst A.J."/>
            <person name="Thomas B.C."/>
            <person name="Singh A."/>
            <person name="Wilkins M.J."/>
            <person name="Karaoz U."/>
            <person name="Brodie E.L."/>
            <person name="Williams K.H."/>
            <person name="Hubbard S.S."/>
            <person name="Banfield J.F."/>
        </authorList>
    </citation>
    <scope>NUCLEOTIDE SEQUENCE [LARGE SCALE GENOMIC DNA]</scope>
</reference>
<dbReference type="EMBL" id="MHOO01000005">
    <property type="protein sequence ID" value="OGZ64448.1"/>
    <property type="molecule type" value="Genomic_DNA"/>
</dbReference>
<proteinExistence type="predicted"/>
<sequence>MIKKYHQKIIFSIFLLGVLMSFSIFVNAQNDSSGSDATPKEIIFPIAELDNCSNKKECRDYCNNPSHMDVCIQFAKEHGLMNDAEAERAYKFKDALQKGSGPGGCNSEDSCKTYCSDVSHIEDCIAFAKQMGITEDVHISQAEKVSVYLRSGGTMPGNCTSKESCQQYCSDFSHGEECIAFAEKSGLAMTEGSHEIAPGQFRKFLELAKKGQTPGGCGSKDGCEQYCQDTSHFQECVDFAKEAGFINHEQSEMIKKSGGKGPGNCNSKETCQRYCDDESHREECFNFAKDRGMIDEGQLRHMKNGLVWLKQGLEQAPPEVAACLTSLLGSNIIEDIQAGKLSPGPEIAVKTKECFEKFNHSQRSLLVVAGEIPKEVLACIHEKIGDSFDKIQSGEQELTPETADTIRICFQSVHFNEGSGNNEPARFLKSAPTQVQACLKEKVGNEFEKLKEGSEHFNFELKGKIRECIEQFRPQAQKGFNESENDGQAARERAKNHFEGMSKELIECIKNLVGQEAFNKVASGEKSFSELREEVAMCMEMIRDVPSTDQHTESIENMRDTMQK</sequence>
<feature type="signal peptide" evidence="1">
    <location>
        <begin position="1"/>
        <end position="28"/>
    </location>
</feature>
<evidence type="ECO:0000256" key="1">
    <source>
        <dbReference type="SAM" id="SignalP"/>
    </source>
</evidence>
<protein>
    <submittedName>
        <fullName evidence="2">Uncharacterized protein</fullName>
    </submittedName>
</protein>
<dbReference type="Proteomes" id="UP000176855">
    <property type="component" value="Unassembled WGS sequence"/>
</dbReference>
<keyword evidence="1" id="KW-0732">Signal</keyword>
<dbReference type="AlphaFoldDB" id="A0A1G2HRC6"/>
<evidence type="ECO:0000313" key="3">
    <source>
        <dbReference type="Proteomes" id="UP000176855"/>
    </source>
</evidence>
<feature type="chain" id="PRO_5009583156" evidence="1">
    <location>
        <begin position="29"/>
        <end position="564"/>
    </location>
</feature>
<evidence type="ECO:0000313" key="2">
    <source>
        <dbReference type="EMBL" id="OGZ64448.1"/>
    </source>
</evidence>
<accession>A0A1G2HRC6</accession>
<comment type="caution">
    <text evidence="2">The sequence shown here is derived from an EMBL/GenBank/DDBJ whole genome shotgun (WGS) entry which is preliminary data.</text>
</comment>
<organism evidence="2 3">
    <name type="scientific">Candidatus Staskawiczbacteria bacterium RIFCSPHIGHO2_01_FULL_39_25</name>
    <dbReference type="NCBI Taxonomy" id="1802202"/>
    <lineage>
        <taxon>Bacteria</taxon>
        <taxon>Candidatus Staskawicziibacteriota</taxon>
    </lineage>
</organism>
<name>A0A1G2HRC6_9BACT</name>
<dbReference type="STRING" id="1802202.A2730_01495"/>